<organism evidence="3 4">
    <name type="scientific">Caminibacter mediatlanticus TB-2</name>
    <dbReference type="NCBI Taxonomy" id="391592"/>
    <lineage>
        <taxon>Bacteria</taxon>
        <taxon>Pseudomonadati</taxon>
        <taxon>Campylobacterota</taxon>
        <taxon>Epsilonproteobacteria</taxon>
        <taxon>Nautiliales</taxon>
        <taxon>Nautiliaceae</taxon>
        <taxon>Caminibacter</taxon>
    </lineage>
</organism>
<dbReference type="EMBL" id="CP040463">
    <property type="protein sequence ID" value="QCT95019.1"/>
    <property type="molecule type" value="Genomic_DNA"/>
</dbReference>
<evidence type="ECO:0000313" key="3">
    <source>
        <dbReference type="EMBL" id="QCT95019.1"/>
    </source>
</evidence>
<dbReference type="PANTHER" id="PTHR30105">
    <property type="entry name" value="UNCHARACTERIZED YIBQ-RELATED"/>
    <property type="match status" value="1"/>
</dbReference>
<dbReference type="InterPro" id="IPR006837">
    <property type="entry name" value="Divergent_DAC"/>
</dbReference>
<keyword evidence="2" id="KW-1133">Transmembrane helix</keyword>
<keyword evidence="2" id="KW-0472">Membrane</keyword>
<dbReference type="PANTHER" id="PTHR30105:SF2">
    <property type="entry name" value="DIVERGENT POLYSACCHARIDE DEACETYLASE SUPERFAMILY"/>
    <property type="match status" value="1"/>
</dbReference>
<evidence type="ECO:0000256" key="1">
    <source>
        <dbReference type="SAM" id="Coils"/>
    </source>
</evidence>
<evidence type="ECO:0000313" key="4">
    <source>
        <dbReference type="Proteomes" id="UP000306825"/>
    </source>
</evidence>
<sequence>MKKQKTTKKRKITKKKQKNSKVLYFIMAFLIISIFASGIYLGYLLSKKETKKELKKYENTLLTLQKKINKLENETKKLKKTKNEHKVINSEIVDYKNSEKIIPPTIKTEPKKIKHNHKPKLVIIIDDVSFKYQTNLIKQIPYKITPSFFPPTNRHPNTTYLAKSFSHYMVHLPLEAKNYHKPEPNTLTTSSTYQKIYNRILYLKKIFPKVKFMNNHTGSTFTSDEESMKKLFKVFQKENLGFVDSVTSANTKGELVDRIYDIPFYKRNIFLDNIQDKNYIRKQLLKAVMLAKKHGYAIAIGHPHKITLITLKNSKDILKNVDVVYVDELNKN</sequence>
<dbReference type="InterPro" id="IPR011330">
    <property type="entry name" value="Glyco_hydro/deAcase_b/a-brl"/>
</dbReference>
<name>A0ABX5VD40_9BACT</name>
<reference evidence="3 4" key="1">
    <citation type="submission" date="2019-05" db="EMBL/GenBank/DDBJ databases">
        <title>A comparative analysis of the Nautiliaceae.</title>
        <authorList>
            <person name="Grosche A."/>
            <person name="Smedile F."/>
            <person name="Vetriani C."/>
        </authorList>
    </citation>
    <scope>NUCLEOTIDE SEQUENCE [LARGE SCALE GENOMIC DNA]</scope>
    <source>
        <strain evidence="3 4">TB-2</strain>
    </source>
</reference>
<dbReference type="Proteomes" id="UP000306825">
    <property type="component" value="Chromosome"/>
</dbReference>
<dbReference type="RefSeq" id="WP_138323676.1">
    <property type="nucleotide sequence ID" value="NZ_CP040463.1"/>
</dbReference>
<dbReference type="Gene3D" id="3.20.20.370">
    <property type="entry name" value="Glycoside hydrolase/deacetylase"/>
    <property type="match status" value="1"/>
</dbReference>
<gene>
    <name evidence="3" type="ORF">FE773_07395</name>
</gene>
<accession>A0ABX5VD40</accession>
<keyword evidence="2" id="KW-0812">Transmembrane</keyword>
<evidence type="ECO:0000256" key="2">
    <source>
        <dbReference type="SAM" id="Phobius"/>
    </source>
</evidence>
<dbReference type="CDD" id="cd10936">
    <property type="entry name" value="CE4_DAC2"/>
    <property type="match status" value="1"/>
</dbReference>
<dbReference type="SUPFAM" id="SSF88713">
    <property type="entry name" value="Glycoside hydrolase/deacetylase"/>
    <property type="match status" value="1"/>
</dbReference>
<feature type="coiled-coil region" evidence="1">
    <location>
        <begin position="47"/>
        <end position="91"/>
    </location>
</feature>
<keyword evidence="1" id="KW-0175">Coiled coil</keyword>
<dbReference type="Pfam" id="PF04748">
    <property type="entry name" value="Polysacc_deac_2"/>
    <property type="match status" value="1"/>
</dbReference>
<protein>
    <submittedName>
        <fullName evidence="3">Divergent polysaccharide deacetylase family protein</fullName>
    </submittedName>
</protein>
<proteinExistence type="predicted"/>
<keyword evidence="4" id="KW-1185">Reference proteome</keyword>
<feature type="transmembrane region" description="Helical" evidence="2">
    <location>
        <begin position="21"/>
        <end position="45"/>
    </location>
</feature>